<gene>
    <name evidence="4" type="primary">AVEN_158187_1</name>
    <name evidence="4" type="ORF">CEXT_156631</name>
</gene>
<protein>
    <submittedName>
        <fullName evidence="4">Ribosomal_S10 domain-containing protein</fullName>
    </submittedName>
</protein>
<dbReference type="GO" id="GO:1990904">
    <property type="term" value="C:ribonucleoprotein complex"/>
    <property type="evidence" value="ECO:0007669"/>
    <property type="project" value="UniProtKB-KW"/>
</dbReference>
<sequence length="204" mass="24007">MNTFLKVSKLIHQLKHMRPFYQLLSTSSASFKYISEPDYIKYTKPLVPVYELLNIQIKAYDFTILEHFAKYVHKVACNMDIEVRKCFLWATPHQSWKVTNHEPGTTKVSTEYSINKYERNIQIVKLPAYCATTFFEIIQSSLPVGVFVSVHPHEEHHEEIRYIPDYELLVLKKQLEELTTTEDTKNNINCFNLLLIALYNKTTK</sequence>
<dbReference type="SMART" id="SM01403">
    <property type="entry name" value="Ribosomal_S10"/>
    <property type="match status" value="1"/>
</dbReference>
<dbReference type="PANTHER" id="PTHR13473">
    <property type="entry name" value="MITOCHONDRIAL RIBOSOMAL PROTEIN L48"/>
    <property type="match status" value="1"/>
</dbReference>
<comment type="caution">
    <text evidence="4">The sequence shown here is derived from an EMBL/GenBank/DDBJ whole genome shotgun (WGS) entry which is preliminary data.</text>
</comment>
<dbReference type="InterPro" id="IPR027487">
    <property type="entry name" value="Ribosomal_mL48"/>
</dbReference>
<evidence type="ECO:0000256" key="2">
    <source>
        <dbReference type="ARBA" id="ARBA00023274"/>
    </source>
</evidence>
<dbReference type="InterPro" id="IPR027486">
    <property type="entry name" value="Ribosomal_uS10_dom"/>
</dbReference>
<organism evidence="4 5">
    <name type="scientific">Caerostris extrusa</name>
    <name type="common">Bark spider</name>
    <name type="synonym">Caerostris bankana</name>
    <dbReference type="NCBI Taxonomy" id="172846"/>
    <lineage>
        <taxon>Eukaryota</taxon>
        <taxon>Metazoa</taxon>
        <taxon>Ecdysozoa</taxon>
        <taxon>Arthropoda</taxon>
        <taxon>Chelicerata</taxon>
        <taxon>Arachnida</taxon>
        <taxon>Araneae</taxon>
        <taxon>Araneomorphae</taxon>
        <taxon>Entelegynae</taxon>
        <taxon>Araneoidea</taxon>
        <taxon>Araneidae</taxon>
        <taxon>Caerostris</taxon>
    </lineage>
</organism>
<dbReference type="AlphaFoldDB" id="A0AAV4WHE2"/>
<name>A0AAV4WHE2_CAEEX</name>
<dbReference type="PANTHER" id="PTHR13473:SF0">
    <property type="entry name" value="LARGE RIBOSOMAL SUBUNIT PROTEIN ML48"/>
    <property type="match status" value="1"/>
</dbReference>
<dbReference type="InterPro" id="IPR036838">
    <property type="entry name" value="Ribosomal_uS10_dom_sf"/>
</dbReference>
<evidence type="ECO:0000313" key="5">
    <source>
        <dbReference type="Proteomes" id="UP001054945"/>
    </source>
</evidence>
<dbReference type="Pfam" id="PF00338">
    <property type="entry name" value="Ribosomal_S10"/>
    <property type="match status" value="1"/>
</dbReference>
<keyword evidence="1" id="KW-0689">Ribosomal protein</keyword>
<evidence type="ECO:0000313" key="4">
    <source>
        <dbReference type="EMBL" id="GIY81391.1"/>
    </source>
</evidence>
<dbReference type="EMBL" id="BPLR01016116">
    <property type="protein sequence ID" value="GIY81391.1"/>
    <property type="molecule type" value="Genomic_DNA"/>
</dbReference>
<feature type="domain" description="Small ribosomal subunit protein uS10" evidence="3">
    <location>
        <begin position="54"/>
        <end position="151"/>
    </location>
</feature>
<proteinExistence type="predicted"/>
<dbReference type="SUPFAM" id="SSF54999">
    <property type="entry name" value="Ribosomal protein S10"/>
    <property type="match status" value="1"/>
</dbReference>
<evidence type="ECO:0000259" key="3">
    <source>
        <dbReference type="SMART" id="SM01403"/>
    </source>
</evidence>
<accession>A0AAV4WHE2</accession>
<keyword evidence="5" id="KW-1185">Reference proteome</keyword>
<dbReference type="Proteomes" id="UP001054945">
    <property type="component" value="Unassembled WGS sequence"/>
</dbReference>
<reference evidence="4 5" key="1">
    <citation type="submission" date="2021-06" db="EMBL/GenBank/DDBJ databases">
        <title>Caerostris extrusa draft genome.</title>
        <authorList>
            <person name="Kono N."/>
            <person name="Arakawa K."/>
        </authorList>
    </citation>
    <scope>NUCLEOTIDE SEQUENCE [LARGE SCALE GENOMIC DNA]</scope>
</reference>
<evidence type="ECO:0000256" key="1">
    <source>
        <dbReference type="ARBA" id="ARBA00022980"/>
    </source>
</evidence>
<dbReference type="GO" id="GO:0005761">
    <property type="term" value="C:mitochondrial ribosome"/>
    <property type="evidence" value="ECO:0007669"/>
    <property type="project" value="InterPro"/>
</dbReference>
<dbReference type="Gene3D" id="3.30.70.600">
    <property type="entry name" value="Ribosomal protein S10 domain"/>
    <property type="match status" value="1"/>
</dbReference>
<keyword evidence="2" id="KW-0687">Ribonucleoprotein</keyword>